<comment type="similarity">
    <text evidence="2 8">Belongs to the prokaryotic riboflavin transporter (P-RFT) (TC 2.A.87) family.</text>
</comment>
<evidence type="ECO:0000313" key="11">
    <source>
        <dbReference type="Proteomes" id="UP000308489"/>
    </source>
</evidence>
<keyword evidence="7 8" id="KW-0472">Membrane</keyword>
<dbReference type="KEGG" id="hhw:NCTC503_02235"/>
<reference evidence="10 11" key="1">
    <citation type="submission" date="2019-05" db="EMBL/GenBank/DDBJ databases">
        <authorList>
            <consortium name="Pathogen Informatics"/>
        </authorList>
    </citation>
    <scope>NUCLEOTIDE SEQUENCE [LARGE SCALE GENOMIC DNA]</scope>
    <source>
        <strain evidence="10 11">NCTC503</strain>
    </source>
</reference>
<feature type="transmembrane region" description="Helical" evidence="9">
    <location>
        <begin position="80"/>
        <end position="99"/>
    </location>
</feature>
<keyword evidence="5 9" id="KW-0812">Transmembrane</keyword>
<comment type="subcellular location">
    <subcellularLocation>
        <location evidence="1">Cell membrane</location>
        <topology evidence="1">Multi-pass membrane protein</topology>
    </subcellularLocation>
</comment>
<keyword evidence="6 9" id="KW-1133">Transmembrane helix</keyword>
<evidence type="ECO:0000256" key="4">
    <source>
        <dbReference type="ARBA" id="ARBA00022475"/>
    </source>
</evidence>
<dbReference type="PANTHER" id="PTHR38438">
    <property type="entry name" value="RIBOFLAVIN TRANSPORTER RIBU"/>
    <property type="match status" value="1"/>
</dbReference>
<evidence type="ECO:0000256" key="1">
    <source>
        <dbReference type="ARBA" id="ARBA00004651"/>
    </source>
</evidence>
<feature type="transmembrane region" description="Helical" evidence="9">
    <location>
        <begin position="48"/>
        <end position="68"/>
    </location>
</feature>
<dbReference type="GO" id="GO:0005886">
    <property type="term" value="C:plasma membrane"/>
    <property type="evidence" value="ECO:0007669"/>
    <property type="project" value="UniProtKB-SubCell"/>
</dbReference>
<feature type="transmembrane region" description="Helical" evidence="9">
    <location>
        <begin position="12"/>
        <end position="36"/>
    </location>
</feature>
<keyword evidence="4 8" id="KW-1003">Cell membrane</keyword>
<evidence type="ECO:0000256" key="3">
    <source>
        <dbReference type="ARBA" id="ARBA00022448"/>
    </source>
</evidence>
<comment type="function">
    <text evidence="8">Probably a riboflavin-binding protein that interacts with the energy-coupling factor (ECF) ABC-transporter complex.</text>
</comment>
<dbReference type="InterPro" id="IPR024529">
    <property type="entry name" value="ECF_trnsprt_substrate-spec"/>
</dbReference>
<evidence type="ECO:0000256" key="9">
    <source>
        <dbReference type="SAM" id="Phobius"/>
    </source>
</evidence>
<gene>
    <name evidence="10" type="primary">ribU</name>
    <name evidence="10" type="ORF">NCTC503_02235</name>
</gene>
<evidence type="ECO:0000313" key="10">
    <source>
        <dbReference type="EMBL" id="VTQ94028.1"/>
    </source>
</evidence>
<dbReference type="InterPro" id="IPR025720">
    <property type="entry name" value="RibU"/>
</dbReference>
<dbReference type="OrthoDB" id="9809216at2"/>
<organism evidence="10 11">
    <name type="scientific">Hathewaya histolytica</name>
    <name type="common">Clostridium histolyticum</name>
    <dbReference type="NCBI Taxonomy" id="1498"/>
    <lineage>
        <taxon>Bacteria</taxon>
        <taxon>Bacillati</taxon>
        <taxon>Bacillota</taxon>
        <taxon>Clostridia</taxon>
        <taxon>Eubacteriales</taxon>
        <taxon>Clostridiaceae</taxon>
        <taxon>Hathewaya</taxon>
    </lineage>
</organism>
<feature type="transmembrane region" description="Helical" evidence="9">
    <location>
        <begin position="167"/>
        <end position="191"/>
    </location>
</feature>
<dbReference type="GO" id="GO:0032217">
    <property type="term" value="F:riboflavin transmembrane transporter activity"/>
    <property type="evidence" value="ECO:0007669"/>
    <property type="project" value="UniProtKB-UniRule"/>
</dbReference>
<keyword evidence="3 8" id="KW-0813">Transport</keyword>
<dbReference type="RefSeq" id="WP_138210786.1">
    <property type="nucleotide sequence ID" value="NZ_CBCRUQ010000002.1"/>
</dbReference>
<dbReference type="Proteomes" id="UP000308489">
    <property type="component" value="Chromosome 1"/>
</dbReference>
<keyword evidence="11" id="KW-1185">Reference proteome</keyword>
<accession>A0A4U9RQS3</accession>
<evidence type="ECO:0000256" key="2">
    <source>
        <dbReference type="ARBA" id="ARBA00005540"/>
    </source>
</evidence>
<proteinExistence type="inferred from homology"/>
<dbReference type="AlphaFoldDB" id="A0A4U9RQS3"/>
<evidence type="ECO:0000256" key="8">
    <source>
        <dbReference type="PIRNR" id="PIRNR037778"/>
    </source>
</evidence>
<name>A0A4U9RQS3_HATHI</name>
<dbReference type="PIRSF" id="PIRSF037778">
    <property type="entry name" value="UCP037778_transp_RibU"/>
    <property type="match status" value="1"/>
</dbReference>
<evidence type="ECO:0000256" key="6">
    <source>
        <dbReference type="ARBA" id="ARBA00022989"/>
    </source>
</evidence>
<dbReference type="Gene3D" id="1.10.1760.20">
    <property type="match status" value="1"/>
</dbReference>
<feature type="transmembrane region" description="Helical" evidence="9">
    <location>
        <begin position="111"/>
        <end position="135"/>
    </location>
</feature>
<protein>
    <recommendedName>
        <fullName evidence="8">Riboflavin transporter</fullName>
    </recommendedName>
</protein>
<dbReference type="Pfam" id="PF12822">
    <property type="entry name" value="ECF_trnsprt"/>
    <property type="match status" value="1"/>
</dbReference>
<dbReference type="EMBL" id="LR590481">
    <property type="protein sequence ID" value="VTQ94028.1"/>
    <property type="molecule type" value="Genomic_DNA"/>
</dbReference>
<sequence length="212" mass="23337">MERSNQKLELSVLIKVSMLAVISLLLMQIELSLSFLFPEFLKIDLSDIPALFGGFALGPIAGVLILLLKNLLHGILMTKTAFIGEVANFSVGVFLIYISSHIYIKNRSKKGAILGLLTGTIVMALVAGIMNYYIFMPAYANLYGVSVDSFVKMASKVNGNVNSFKSLIYWSIIPFNLLKGFIVSLVSMGLYKSLAPVILNNKHKNKLNIDNK</sequence>
<evidence type="ECO:0000256" key="7">
    <source>
        <dbReference type="ARBA" id="ARBA00023136"/>
    </source>
</evidence>
<evidence type="ECO:0000256" key="5">
    <source>
        <dbReference type="ARBA" id="ARBA00022692"/>
    </source>
</evidence>
<dbReference type="PANTHER" id="PTHR38438:SF1">
    <property type="entry name" value="RIBOFLAVIN TRANSPORTER RIBU"/>
    <property type="match status" value="1"/>
</dbReference>